<dbReference type="GO" id="GO:0016740">
    <property type="term" value="F:transferase activity"/>
    <property type="evidence" value="ECO:0007669"/>
    <property type="project" value="UniProtKB-KW"/>
</dbReference>
<dbReference type="PROSITE" id="PS50989">
    <property type="entry name" value="COA_CT_CTER"/>
    <property type="match status" value="1"/>
</dbReference>
<dbReference type="InterPro" id="IPR034733">
    <property type="entry name" value="AcCoA_carboxyl_beta"/>
</dbReference>
<evidence type="ECO:0000313" key="4">
    <source>
        <dbReference type="EMBL" id="MFC4629378.1"/>
    </source>
</evidence>
<sequence length="492" mass="51471">MTRRWTARELLDLVLDADSFESWDEPVDASGHTAEYRAVLAAAAEKAGTDESVLTGRGRVRGRPVVVVVNEFRFLGGSIGRAAAQRITAAIRRATAERLPLLATTASGGTRMQEGTPAFLRMVEISRAVMDHRDAGLPYLVYLRHPTTGGVYASWGSLAHLTVAEPGALIGFLGPRVVEALTGEALPDGVQSAENLAAKGVLDGVVAPENLPALVERTLAVLVDPPSAPSLPRRSGEAAADSSAWDSVLRTRAEGRVGVRDLLRYGASGTVRLSGTEEGERDESMLVALTRLDGRPCLVVGQDRTRQTESTPMGPAALRVARRAMGLAEELRLPLVAVIDTPGAELSQAAEEGALAGEIARCMAALTRMTVPTLSVILGQGCGGGALALLPAQAVIAAEHAWLSPLPPEGASVIVHGDTTHAAAMAEAQHIRAVDLLAEGAVQRVVPERESDTARDVAVAVAAECAAVLRELDTDSVIGSPSGDRQSELPIT</sequence>
<dbReference type="EMBL" id="JBHSFI010000004">
    <property type="protein sequence ID" value="MFC4629378.1"/>
    <property type="molecule type" value="Genomic_DNA"/>
</dbReference>
<evidence type="ECO:0000313" key="5">
    <source>
        <dbReference type="Proteomes" id="UP001596011"/>
    </source>
</evidence>
<dbReference type="InterPro" id="IPR011762">
    <property type="entry name" value="COA_CT_N"/>
</dbReference>
<dbReference type="InterPro" id="IPR029045">
    <property type="entry name" value="ClpP/crotonase-like_dom_sf"/>
</dbReference>
<dbReference type="PROSITE" id="PS50980">
    <property type="entry name" value="COA_CT_NTER"/>
    <property type="match status" value="1"/>
</dbReference>
<organism evidence="4 5">
    <name type="scientific">Promicromonospora alba</name>
    <dbReference type="NCBI Taxonomy" id="1616110"/>
    <lineage>
        <taxon>Bacteria</taxon>
        <taxon>Bacillati</taxon>
        <taxon>Actinomycetota</taxon>
        <taxon>Actinomycetes</taxon>
        <taxon>Micrococcales</taxon>
        <taxon>Promicromonosporaceae</taxon>
        <taxon>Promicromonospora</taxon>
    </lineage>
</organism>
<dbReference type="Gene3D" id="3.90.226.10">
    <property type="entry name" value="2-enoyl-CoA Hydratase, Chain A, domain 1"/>
    <property type="match status" value="2"/>
</dbReference>
<dbReference type="InterPro" id="IPR011763">
    <property type="entry name" value="COA_CT_C"/>
</dbReference>
<dbReference type="SUPFAM" id="SSF52096">
    <property type="entry name" value="ClpP/crotonase"/>
    <property type="match status" value="2"/>
</dbReference>
<dbReference type="PANTHER" id="PTHR42995:SF5">
    <property type="entry name" value="ACETYL-COENZYME A CARBOXYLASE CARBOXYL TRANSFERASE SUBUNIT BETA, CHLOROPLASTIC"/>
    <property type="match status" value="1"/>
</dbReference>
<comment type="caution">
    <text evidence="4">The sequence shown here is derived from an EMBL/GenBank/DDBJ whole genome shotgun (WGS) entry which is preliminary data.</text>
</comment>
<evidence type="ECO:0000259" key="2">
    <source>
        <dbReference type="PROSITE" id="PS50980"/>
    </source>
</evidence>
<protein>
    <submittedName>
        <fullName evidence="4">Carboxyl transferase domain-containing protein</fullName>
    </submittedName>
</protein>
<evidence type="ECO:0000259" key="3">
    <source>
        <dbReference type="PROSITE" id="PS50989"/>
    </source>
</evidence>
<keyword evidence="5" id="KW-1185">Reference proteome</keyword>
<reference evidence="5" key="1">
    <citation type="journal article" date="2019" name="Int. J. Syst. Evol. Microbiol.">
        <title>The Global Catalogue of Microorganisms (GCM) 10K type strain sequencing project: providing services to taxonomists for standard genome sequencing and annotation.</title>
        <authorList>
            <consortium name="The Broad Institute Genomics Platform"/>
            <consortium name="The Broad Institute Genome Sequencing Center for Infectious Disease"/>
            <person name="Wu L."/>
            <person name="Ma J."/>
        </authorList>
    </citation>
    <scope>NUCLEOTIDE SEQUENCE [LARGE SCALE GENOMIC DNA]</scope>
    <source>
        <strain evidence="5">CCUG 42722</strain>
    </source>
</reference>
<dbReference type="PANTHER" id="PTHR42995">
    <property type="entry name" value="ACETYL-COENZYME A CARBOXYLASE CARBOXYL TRANSFERASE SUBUNIT BETA, CHLOROPLASTIC"/>
    <property type="match status" value="1"/>
</dbReference>
<dbReference type="InterPro" id="IPR000438">
    <property type="entry name" value="Acetyl_CoA_COase_Trfase_b_su"/>
</dbReference>
<accession>A0ABV9HGF6</accession>
<evidence type="ECO:0000256" key="1">
    <source>
        <dbReference type="ARBA" id="ARBA00022679"/>
    </source>
</evidence>
<proteinExistence type="predicted"/>
<keyword evidence="1 4" id="KW-0808">Transferase</keyword>
<gene>
    <name evidence="4" type="ORF">ACFO6V_14130</name>
</gene>
<dbReference type="Pfam" id="PF01039">
    <property type="entry name" value="Carboxyl_trans"/>
    <property type="match status" value="1"/>
</dbReference>
<dbReference type="Proteomes" id="UP001596011">
    <property type="component" value="Unassembled WGS sequence"/>
</dbReference>
<dbReference type="PRINTS" id="PR01070">
    <property type="entry name" value="ACCCTRFRASEB"/>
</dbReference>
<name>A0ABV9HGF6_9MICO</name>
<dbReference type="RefSeq" id="WP_377136358.1">
    <property type="nucleotide sequence ID" value="NZ_JBHSFI010000004.1"/>
</dbReference>
<feature type="domain" description="CoA carboxyltransferase C-terminal" evidence="3">
    <location>
        <begin position="231"/>
        <end position="474"/>
    </location>
</feature>
<feature type="domain" description="CoA carboxyltransferase N-terminal" evidence="2">
    <location>
        <begin position="1"/>
        <end position="237"/>
    </location>
</feature>